<evidence type="ECO:0000256" key="4">
    <source>
        <dbReference type="SAM" id="SignalP"/>
    </source>
</evidence>
<gene>
    <name evidence="6" type="ORF">DXA39_08505</name>
</gene>
<feature type="chain" id="PRO_5038720899" evidence="4">
    <location>
        <begin position="24"/>
        <end position="248"/>
    </location>
</feature>
<proteinExistence type="predicted"/>
<keyword evidence="1 4" id="KW-0732">Signal</keyword>
<dbReference type="PROSITE" id="PS51257">
    <property type="entry name" value="PROKAR_LIPOPROTEIN"/>
    <property type="match status" value="1"/>
</dbReference>
<evidence type="ECO:0000256" key="2">
    <source>
        <dbReference type="ARBA" id="ARBA00022833"/>
    </source>
</evidence>
<feature type="compositionally biased region" description="Low complexity" evidence="3">
    <location>
        <begin position="46"/>
        <end position="55"/>
    </location>
</feature>
<evidence type="ECO:0000313" key="6">
    <source>
        <dbReference type="EMBL" id="RGB74580.1"/>
    </source>
</evidence>
<dbReference type="InterPro" id="IPR012674">
    <property type="entry name" value="Calycin"/>
</dbReference>
<comment type="caution">
    <text evidence="6">The sequence shown here is derived from an EMBL/GenBank/DDBJ whole genome shotgun (WGS) entry which is preliminary data.</text>
</comment>
<dbReference type="SUPFAM" id="SSF50814">
    <property type="entry name" value="Lipocalins"/>
    <property type="match status" value="1"/>
</dbReference>
<dbReference type="InterPro" id="IPR015304">
    <property type="entry name" value="ZinT_dom"/>
</dbReference>
<evidence type="ECO:0000256" key="3">
    <source>
        <dbReference type="SAM" id="MobiDB-lite"/>
    </source>
</evidence>
<protein>
    <submittedName>
        <fullName evidence="6">Zinc-binding protein</fullName>
    </submittedName>
</protein>
<keyword evidence="2" id="KW-0862">Zinc</keyword>
<feature type="region of interest" description="Disordered" evidence="3">
    <location>
        <begin position="26"/>
        <end position="86"/>
    </location>
</feature>
<dbReference type="AlphaFoldDB" id="A0A3E2TFL7"/>
<dbReference type="EMBL" id="QVEU01000010">
    <property type="protein sequence ID" value="RGB74580.1"/>
    <property type="molecule type" value="Genomic_DNA"/>
</dbReference>
<reference evidence="6 7" key="1">
    <citation type="submission" date="2018-08" db="EMBL/GenBank/DDBJ databases">
        <title>A genome reference for cultivated species of the human gut microbiota.</title>
        <authorList>
            <person name="Zou Y."/>
            <person name="Xue W."/>
            <person name="Luo G."/>
        </authorList>
    </citation>
    <scope>NUCLEOTIDE SEQUENCE [LARGE SCALE GENOMIC DNA]</scope>
    <source>
        <strain evidence="6 7">OF01-3</strain>
    </source>
</reference>
<sequence length="248" mass="28144">MKNKNKLAIVSILSFGLIFSACNKDEAKDNKSTNDSTQKVEETKNTPAATSAATSDTEKKDDASNNNEENVTKDGENNKDAKSSVSLSDWQGDWNSMYEYLEDPEIQSAYSTLAKNEEIDEDKAKEDYLAKRKADFAGLIIDADKVTFLDNFPKKDGKTIGEGTYKFSKTEEQMLGEHKITWNIFEATNEDAPYKYLTLMKIDPNEDLLHFHFRYGNDLDEILNKESWFPTVVSPQTTNEQLIDEITE</sequence>
<organism evidence="6 7">
    <name type="scientific">Anaerococcus nagyae</name>
    <dbReference type="NCBI Taxonomy" id="1755241"/>
    <lineage>
        <taxon>Bacteria</taxon>
        <taxon>Bacillati</taxon>
        <taxon>Bacillota</taxon>
        <taxon>Tissierellia</taxon>
        <taxon>Tissierellales</taxon>
        <taxon>Peptoniphilaceae</taxon>
        <taxon>Anaerococcus</taxon>
    </lineage>
</organism>
<dbReference type="GO" id="GO:0008270">
    <property type="term" value="F:zinc ion binding"/>
    <property type="evidence" value="ECO:0007669"/>
    <property type="project" value="InterPro"/>
</dbReference>
<accession>A0A3E2TFL7</accession>
<feature type="domain" description="ZinT" evidence="5">
    <location>
        <begin position="81"/>
        <end position="246"/>
    </location>
</feature>
<feature type="compositionally biased region" description="Basic and acidic residues" evidence="3">
    <location>
        <begin position="26"/>
        <end position="44"/>
    </location>
</feature>
<dbReference type="Gene3D" id="2.40.128.20">
    <property type="match status" value="1"/>
</dbReference>
<dbReference type="RefSeq" id="WP_117522290.1">
    <property type="nucleotide sequence ID" value="NZ_JBHWMK010000025.1"/>
</dbReference>
<name>A0A3E2TFL7_9FIRM</name>
<feature type="signal peptide" evidence="4">
    <location>
        <begin position="1"/>
        <end position="23"/>
    </location>
</feature>
<dbReference type="Proteomes" id="UP000261011">
    <property type="component" value="Unassembled WGS sequence"/>
</dbReference>
<evidence type="ECO:0000256" key="1">
    <source>
        <dbReference type="ARBA" id="ARBA00022729"/>
    </source>
</evidence>
<evidence type="ECO:0000313" key="7">
    <source>
        <dbReference type="Proteomes" id="UP000261011"/>
    </source>
</evidence>
<dbReference type="OrthoDB" id="3186216at2"/>
<dbReference type="Pfam" id="PF09223">
    <property type="entry name" value="ZinT"/>
    <property type="match status" value="1"/>
</dbReference>
<evidence type="ECO:0000259" key="5">
    <source>
        <dbReference type="Pfam" id="PF09223"/>
    </source>
</evidence>
<keyword evidence="7" id="KW-1185">Reference proteome</keyword>
<feature type="compositionally biased region" description="Basic and acidic residues" evidence="3">
    <location>
        <begin position="70"/>
        <end position="82"/>
    </location>
</feature>